<feature type="compositionally biased region" description="Polar residues" evidence="1">
    <location>
        <begin position="83"/>
        <end position="98"/>
    </location>
</feature>
<evidence type="ECO:0000313" key="2">
    <source>
        <dbReference type="EMBL" id="KAL1852055.1"/>
    </source>
</evidence>
<evidence type="ECO:0000256" key="1">
    <source>
        <dbReference type="SAM" id="MobiDB-lite"/>
    </source>
</evidence>
<accession>A0ABR3W3A5</accession>
<protein>
    <submittedName>
        <fullName evidence="2">Uncharacterized protein</fullName>
    </submittedName>
</protein>
<feature type="region of interest" description="Disordered" evidence="1">
    <location>
        <begin position="78"/>
        <end position="98"/>
    </location>
</feature>
<comment type="caution">
    <text evidence="2">The sequence shown here is derived from an EMBL/GenBank/DDBJ whole genome shotgun (WGS) entry which is preliminary data.</text>
</comment>
<reference evidence="2 3" key="1">
    <citation type="journal article" date="2024" name="IMA Fungus">
        <title>IMA Genome - F19 : A genome assembly and annotation guide to empower mycologists, including annotated draft genome sequences of Ceratocystis pirilliformis, Diaporthe australafricana, Fusarium ophioides, Paecilomyces lecythidis, and Sporothrix stenoceras.</title>
        <authorList>
            <person name="Aylward J."/>
            <person name="Wilson A.M."/>
            <person name="Visagie C.M."/>
            <person name="Spraker J."/>
            <person name="Barnes I."/>
            <person name="Buitendag C."/>
            <person name="Ceriani C."/>
            <person name="Del Mar Angel L."/>
            <person name="du Plessis D."/>
            <person name="Fuchs T."/>
            <person name="Gasser K."/>
            <person name="Kramer D."/>
            <person name="Li W."/>
            <person name="Munsamy K."/>
            <person name="Piso A."/>
            <person name="Price J.L."/>
            <person name="Sonnekus B."/>
            <person name="Thomas C."/>
            <person name="van der Nest A."/>
            <person name="van Dijk A."/>
            <person name="van Heerden A."/>
            <person name="van Vuuren N."/>
            <person name="Yilmaz N."/>
            <person name="Duong T.A."/>
            <person name="van der Merwe N.A."/>
            <person name="Wingfield M.J."/>
            <person name="Wingfield B.D."/>
        </authorList>
    </citation>
    <scope>NUCLEOTIDE SEQUENCE [LARGE SCALE GENOMIC DNA]</scope>
    <source>
        <strain evidence="2 3">CMW 18300</strain>
    </source>
</reference>
<feature type="region of interest" description="Disordered" evidence="1">
    <location>
        <begin position="1"/>
        <end position="20"/>
    </location>
</feature>
<proteinExistence type="predicted"/>
<organism evidence="2 3">
    <name type="scientific">Diaporthe australafricana</name>
    <dbReference type="NCBI Taxonomy" id="127596"/>
    <lineage>
        <taxon>Eukaryota</taxon>
        <taxon>Fungi</taxon>
        <taxon>Dikarya</taxon>
        <taxon>Ascomycota</taxon>
        <taxon>Pezizomycotina</taxon>
        <taxon>Sordariomycetes</taxon>
        <taxon>Sordariomycetidae</taxon>
        <taxon>Diaporthales</taxon>
        <taxon>Diaporthaceae</taxon>
        <taxon>Diaporthe</taxon>
    </lineage>
</organism>
<keyword evidence="3" id="KW-1185">Reference proteome</keyword>
<name>A0ABR3W3A5_9PEZI</name>
<sequence>MAPQLGDMHHTGEEQDDNWEWVEKEGTYSVERRPQLKECNISPAQKSTSIVDGDALSDLASKPLHTKRFPHAIDVGLHGVKGTKTNPTTIPQAESADSTATGLTFSALEDVSSDPQLHTPAEDSKPQPLTWANLGPNHTPALVNNIQAWIDGDLSWLRVAVGDDQASVVPFERVTTCHSSDGSLDFVFVPALPSRVGRDVQEIGTKFEHLPYTTTYSQRVELDDE</sequence>
<dbReference type="EMBL" id="JAWRVE010000165">
    <property type="protein sequence ID" value="KAL1852055.1"/>
    <property type="molecule type" value="Genomic_DNA"/>
</dbReference>
<evidence type="ECO:0000313" key="3">
    <source>
        <dbReference type="Proteomes" id="UP001583177"/>
    </source>
</evidence>
<gene>
    <name evidence="2" type="ORF">Daus18300_012337</name>
</gene>
<dbReference type="Proteomes" id="UP001583177">
    <property type="component" value="Unassembled WGS sequence"/>
</dbReference>